<gene>
    <name evidence="1" type="ORF">G6M86_03735</name>
</gene>
<dbReference type="AlphaFoldDB" id="A0AAJ4N085"/>
<organism evidence="1 2">
    <name type="scientific">Agrobacterium tumefaciens</name>
    <dbReference type="NCBI Taxonomy" id="358"/>
    <lineage>
        <taxon>Bacteria</taxon>
        <taxon>Pseudomonadati</taxon>
        <taxon>Pseudomonadota</taxon>
        <taxon>Alphaproteobacteria</taxon>
        <taxon>Hyphomicrobiales</taxon>
        <taxon>Rhizobiaceae</taxon>
        <taxon>Rhizobium/Agrobacterium group</taxon>
        <taxon>Agrobacterium</taxon>
        <taxon>Agrobacterium tumefaciens complex</taxon>
    </lineage>
</organism>
<sequence length="75" mass="8246">MNLETAALIARMQARPNTLRVLTTFANGTTRHHDVATMGQAENYATGERRKIGRNLVNRETGASVRVVSVDILPL</sequence>
<reference evidence="1" key="1">
    <citation type="submission" date="2020-02" db="EMBL/GenBank/DDBJ databases">
        <title>Unexpected conservation and global transmission of agrobacterial virulence plasmids.</title>
        <authorList>
            <person name="Weisberg A.J."/>
            <person name="Davis E.W. II"/>
            <person name="Tabima J.R."/>
            <person name="Belcher M.S."/>
            <person name="Miller M."/>
            <person name="Kuo C.-H."/>
            <person name="Loper J.E."/>
            <person name="Grunwald N.J."/>
            <person name="Putnam M.L."/>
            <person name="Chang J.H."/>
        </authorList>
    </citation>
    <scope>NUCLEOTIDE SEQUENCE</scope>
    <source>
        <strain evidence="1">Q15/94</strain>
    </source>
</reference>
<dbReference type="Proteomes" id="UP000663946">
    <property type="component" value="Chromosome 1"/>
</dbReference>
<name>A0AAJ4N085_AGRTU</name>
<evidence type="ECO:0000313" key="1">
    <source>
        <dbReference type="EMBL" id="QTG12408.1"/>
    </source>
</evidence>
<dbReference type="EMBL" id="CP049216">
    <property type="protein sequence ID" value="QTG12408.1"/>
    <property type="molecule type" value="Genomic_DNA"/>
</dbReference>
<protein>
    <submittedName>
        <fullName evidence="1">Uncharacterized protein</fullName>
    </submittedName>
</protein>
<accession>A0AAJ4N085</accession>
<dbReference type="RefSeq" id="WP_333721880.1">
    <property type="nucleotide sequence ID" value="NZ_CP049216.1"/>
</dbReference>
<evidence type="ECO:0000313" key="2">
    <source>
        <dbReference type="Proteomes" id="UP000663946"/>
    </source>
</evidence>
<proteinExistence type="predicted"/>